<gene>
    <name evidence="2" type="ORF">QJT92_01045</name>
</gene>
<dbReference type="Proteomes" id="UP001224812">
    <property type="component" value="Unassembled WGS sequence"/>
</dbReference>
<organism evidence="2 3">
    <name type="scientific">Phocoenobacter skyensis</name>
    <dbReference type="NCBI Taxonomy" id="97481"/>
    <lineage>
        <taxon>Bacteria</taxon>
        <taxon>Pseudomonadati</taxon>
        <taxon>Pseudomonadota</taxon>
        <taxon>Gammaproteobacteria</taxon>
        <taxon>Pasteurellales</taxon>
        <taxon>Pasteurellaceae</taxon>
        <taxon>Phocoenobacter</taxon>
    </lineage>
</organism>
<dbReference type="EMBL" id="JASAVS010000001">
    <property type="protein sequence ID" value="MDP8084519.1"/>
    <property type="molecule type" value="Genomic_DNA"/>
</dbReference>
<evidence type="ECO:0000256" key="1">
    <source>
        <dbReference type="SAM" id="Coils"/>
    </source>
</evidence>
<sequence>MAKKEQLAEQLITELAKHIEQSKKIEKIMKELAKENNNNHTLGNSFDSNTFTLDVAI</sequence>
<protein>
    <submittedName>
        <fullName evidence="2">Uncharacterized protein</fullName>
    </submittedName>
</protein>
<keyword evidence="1" id="KW-0175">Coiled coil</keyword>
<proteinExistence type="predicted"/>
<evidence type="ECO:0000313" key="2">
    <source>
        <dbReference type="EMBL" id="MDP8084519.1"/>
    </source>
</evidence>
<comment type="caution">
    <text evidence="2">The sequence shown here is derived from an EMBL/GenBank/DDBJ whole genome shotgun (WGS) entry which is preliminary data.</text>
</comment>
<reference evidence="2 3" key="1">
    <citation type="journal article" date="2023" name="Front. Microbiol.">
        <title>Phylogeography and host specificity of Pasteurellaceae pathogenic to sea-farmed fish in the north-east Atlantic.</title>
        <authorList>
            <person name="Gulla S."/>
            <person name="Colquhoun D.J."/>
            <person name="Olsen A.B."/>
            <person name="Spilsberg B."/>
            <person name="Lagesen K."/>
            <person name="Aakesson C.P."/>
            <person name="Strom S."/>
            <person name="Manji F."/>
            <person name="Birkbeck T.H."/>
            <person name="Nilsen H.K."/>
        </authorList>
    </citation>
    <scope>NUCLEOTIDE SEQUENCE [LARGE SCALE GENOMIC DNA]</scope>
    <source>
        <strain evidence="2 3">VIO11850</strain>
    </source>
</reference>
<dbReference type="RefSeq" id="WP_306383745.1">
    <property type="nucleotide sequence ID" value="NZ_JASAVR010000001.1"/>
</dbReference>
<name>A0ABT9JI90_9PAST</name>
<feature type="coiled-coil region" evidence="1">
    <location>
        <begin position="1"/>
        <end position="35"/>
    </location>
</feature>
<accession>A0ABT9JI90</accession>
<keyword evidence="3" id="KW-1185">Reference proteome</keyword>
<evidence type="ECO:0000313" key="3">
    <source>
        <dbReference type="Proteomes" id="UP001224812"/>
    </source>
</evidence>